<accession>A0A7W8LLZ5</accession>
<dbReference type="PROSITE" id="PS51257">
    <property type="entry name" value="PROKAR_LIPOPROTEIN"/>
    <property type="match status" value="1"/>
</dbReference>
<dbReference type="AlphaFoldDB" id="A0A7W8LLZ5"/>
<dbReference type="InterPro" id="IPR013783">
    <property type="entry name" value="Ig-like_fold"/>
</dbReference>
<feature type="domain" description="Glycosyl hydrolase family 13 catalytic" evidence="6">
    <location>
        <begin position="576"/>
        <end position="1062"/>
    </location>
</feature>
<gene>
    <name evidence="7" type="ORF">HNP76_001258</name>
</gene>
<proteinExistence type="predicted"/>
<dbReference type="PANTHER" id="PTHR10357:SF215">
    <property type="entry name" value="ALPHA-AMYLASE 1"/>
    <property type="match status" value="1"/>
</dbReference>
<dbReference type="InterPro" id="IPR006047">
    <property type="entry name" value="GH13_cat_dom"/>
</dbReference>
<keyword evidence="8" id="KW-1185">Reference proteome</keyword>
<evidence type="ECO:0000256" key="3">
    <source>
        <dbReference type="ARBA" id="ARBA00022729"/>
    </source>
</evidence>
<comment type="caution">
    <text evidence="7">The sequence shown here is derived from an EMBL/GenBank/DDBJ whole genome shotgun (WGS) entry which is preliminary data.</text>
</comment>
<dbReference type="InterPro" id="IPR031965">
    <property type="entry name" value="CBM26"/>
</dbReference>
<dbReference type="PANTHER" id="PTHR10357">
    <property type="entry name" value="ALPHA-AMYLASE FAMILY MEMBER"/>
    <property type="match status" value="1"/>
</dbReference>
<feature type="signal peptide" evidence="5">
    <location>
        <begin position="1"/>
        <end position="28"/>
    </location>
</feature>
<feature type="region of interest" description="Disordered" evidence="4">
    <location>
        <begin position="35"/>
        <end position="62"/>
    </location>
</feature>
<dbReference type="SUPFAM" id="SSF49299">
    <property type="entry name" value="PKD domain"/>
    <property type="match status" value="1"/>
</dbReference>
<dbReference type="CDD" id="cd00146">
    <property type="entry name" value="PKD"/>
    <property type="match status" value="1"/>
</dbReference>
<dbReference type="Proteomes" id="UP000518887">
    <property type="component" value="Unassembled WGS sequence"/>
</dbReference>
<name>A0A7W8LLZ5_9SPIR</name>
<dbReference type="GO" id="GO:0046872">
    <property type="term" value="F:metal ion binding"/>
    <property type="evidence" value="ECO:0007669"/>
    <property type="project" value="UniProtKB-KW"/>
</dbReference>
<evidence type="ECO:0000256" key="2">
    <source>
        <dbReference type="ARBA" id="ARBA00022723"/>
    </source>
</evidence>
<evidence type="ECO:0000256" key="5">
    <source>
        <dbReference type="SAM" id="SignalP"/>
    </source>
</evidence>
<dbReference type="EMBL" id="JACHFQ010000004">
    <property type="protein sequence ID" value="MBB5225890.1"/>
    <property type="molecule type" value="Genomic_DNA"/>
</dbReference>
<evidence type="ECO:0000256" key="1">
    <source>
        <dbReference type="ARBA" id="ARBA00001913"/>
    </source>
</evidence>
<dbReference type="Pfam" id="PF00128">
    <property type="entry name" value="Alpha-amylase"/>
    <property type="match status" value="1"/>
</dbReference>
<reference evidence="7 8" key="1">
    <citation type="submission" date="2020-08" db="EMBL/GenBank/DDBJ databases">
        <title>Genomic Encyclopedia of Type Strains, Phase IV (KMG-IV): sequencing the most valuable type-strain genomes for metagenomic binning, comparative biology and taxonomic classification.</title>
        <authorList>
            <person name="Goeker M."/>
        </authorList>
    </citation>
    <scope>NUCLEOTIDE SEQUENCE [LARGE SCALE GENOMIC DNA]</scope>
    <source>
        <strain evidence="7 8">DSM 103462</strain>
    </source>
</reference>
<evidence type="ECO:0000313" key="7">
    <source>
        <dbReference type="EMBL" id="MBB5225890.1"/>
    </source>
</evidence>
<feature type="chain" id="PRO_5031513519" evidence="5">
    <location>
        <begin position="29"/>
        <end position="1205"/>
    </location>
</feature>
<comment type="cofactor">
    <cofactor evidence="1">
        <name>Ca(2+)</name>
        <dbReference type="ChEBI" id="CHEBI:29108"/>
    </cofactor>
</comment>
<evidence type="ECO:0000259" key="6">
    <source>
        <dbReference type="SMART" id="SM00642"/>
    </source>
</evidence>
<organism evidence="7 8">
    <name type="scientific">Treponema ruminis</name>
    <dbReference type="NCBI Taxonomy" id="744515"/>
    <lineage>
        <taxon>Bacteria</taxon>
        <taxon>Pseudomonadati</taxon>
        <taxon>Spirochaetota</taxon>
        <taxon>Spirochaetia</taxon>
        <taxon>Spirochaetales</taxon>
        <taxon>Treponemataceae</taxon>
        <taxon>Treponema</taxon>
    </lineage>
</organism>
<dbReference type="SUPFAM" id="SSF51445">
    <property type="entry name" value="(Trans)glycosidases"/>
    <property type="match status" value="1"/>
</dbReference>
<protein>
    <submittedName>
        <fullName evidence="7">Glycosidase</fullName>
    </submittedName>
</protein>
<dbReference type="InterPro" id="IPR035986">
    <property type="entry name" value="PKD_dom_sf"/>
</dbReference>
<dbReference type="GO" id="GO:0005975">
    <property type="term" value="P:carbohydrate metabolic process"/>
    <property type="evidence" value="ECO:0007669"/>
    <property type="project" value="InterPro"/>
</dbReference>
<keyword evidence="2" id="KW-0479">Metal-binding</keyword>
<sequence length="1205" mass="131535">MKKVNFILRDLLKCIFPFFLLCAFFSFASCSNLTVEDSSSNSPNQDKATGNLTVTSSDSENPSRAINVSDISFAKVEVTGTGISLPLRAESSVLLGKGSVSVTGIPVGKNRLVTVYAYDAESKKLGTILLRAVTDIAQGENTVTVNKNTTALGNVFNELLSSGYDLSKIDDEKKTEILSKIDSSRNWPLIDSASIAADFVNNTLKDGAYYILQSGNVSILNNDASSSVQVGDTLSEVVENLPGGSSVIENVAPGTWPLYVTKADGKIEKSFVTVKAGQTSSVTLGSVSDRIIVHYKGSYSNIYAWVSESEKIFGQWPGKVMEDSDGDGWKDVTIEKTSCKLIFNNPGQTSDLSREAGEWWYKDGKWYGENPDDSVAPVIESFTASKSGTISGEVLLSVSAGDDKALSQIVIKLDDSNLLVKNVSGKSAEIEYTWNTQTAKNGVHVLQAVAYDGAGNISSVKTLNLTTSNENLPPLAKISGPILAGVGKTVSYSAANSTDPNGGEITSYKWTVTGATCDSTTAQKISVTMPDSAAASVKISLVVTDDQGSSSEPASIEVTTVKIDENWDFRDETIYFLMTTRFYDGDESNNAYCWDDEACFHSITLKDPGWRGDFLGLIKRLDYIKALGFSAIWITPVVENSSGLDYHGYHATNFTKVDPRYAGLNEDPMQAYQNLIDACHEKGIKVIQDIVLNHTSNFGEEGIFRIFNTADKRPGANGVTKPVDAFSQDESASSLSSGLYGLESLKRALGGNDYWQLDGGAQFRTRINAMKEDENDTERAYHHEKSMNWEGYSVQTAQMADDCVDINTENHKVAEYIRNAYIKYINMGVDAFRIDTVKHISRLTFNKEFLPYFKQAGEANGKNFFMFGEGCVLRNEVWNDSKPPISIPFYTWKGNDDSYSWSETDPLANEATVYQHFSDNLNIASQPVSTNAFLDDNDYHEPDRSQSSGLDMIDFYMHHCFGSAGSAFGVAKQEDKYFNDATYNVTYVDSHDYGPNEGGYLYTRYSGGTAAWANNFSFMFTFRGIPCVYYGSEIEFKKGCQIEPYTNGNKVPYDESGRAYFGKHLEGSVSASDYGVYEASGAVAKTLGSPLSQHLIRLNKIRRAIPALRKGQYSTDGCSGAIAYKRAYKKKEIDSYVLVTVGGGATFSGVRKGTYVEVVTGKSVNCEGSLTSDSIGEGNARIYVLQTGDGCEPTGQIGESGPYLN</sequence>
<dbReference type="Pfam" id="PF16738">
    <property type="entry name" value="CBM26"/>
    <property type="match status" value="1"/>
</dbReference>
<evidence type="ECO:0000256" key="4">
    <source>
        <dbReference type="SAM" id="MobiDB-lite"/>
    </source>
</evidence>
<keyword evidence="7" id="KW-0326">Glycosidase</keyword>
<keyword evidence="3 5" id="KW-0732">Signal</keyword>
<dbReference type="SMART" id="SM00642">
    <property type="entry name" value="Aamy"/>
    <property type="match status" value="1"/>
</dbReference>
<dbReference type="RefSeq" id="WP_184658635.1">
    <property type="nucleotide sequence ID" value="NZ_CP031518.1"/>
</dbReference>
<dbReference type="Gene3D" id="2.60.40.10">
    <property type="entry name" value="Immunoglobulins"/>
    <property type="match status" value="3"/>
</dbReference>
<evidence type="ECO:0000313" key="8">
    <source>
        <dbReference type="Proteomes" id="UP000518887"/>
    </source>
</evidence>
<dbReference type="Gene3D" id="3.20.20.80">
    <property type="entry name" value="Glycosidases"/>
    <property type="match status" value="3"/>
</dbReference>
<dbReference type="InterPro" id="IPR017853">
    <property type="entry name" value="GH"/>
</dbReference>
<keyword evidence="7" id="KW-0378">Hydrolase</keyword>
<dbReference type="GO" id="GO:0016798">
    <property type="term" value="F:hydrolase activity, acting on glycosyl bonds"/>
    <property type="evidence" value="ECO:0007669"/>
    <property type="project" value="UniProtKB-KW"/>
</dbReference>